<keyword evidence="1" id="KW-0812">Transmembrane</keyword>
<dbReference type="AlphaFoldDB" id="A0A369WDW5"/>
<name>A0A369WDW5_9GAMM</name>
<gene>
    <name evidence="2" type="ORF">DV711_13275</name>
</gene>
<dbReference type="RefSeq" id="WP_114696183.1">
    <property type="nucleotide sequence ID" value="NZ_QQOH01000003.1"/>
</dbReference>
<proteinExistence type="predicted"/>
<protein>
    <submittedName>
        <fullName evidence="2">Amino acid ABC transporter substrate-binding protein</fullName>
    </submittedName>
</protein>
<feature type="transmembrane region" description="Helical" evidence="1">
    <location>
        <begin position="44"/>
        <end position="63"/>
    </location>
</feature>
<dbReference type="Gene3D" id="3.40.190.10">
    <property type="entry name" value="Periplasmic binding protein-like II"/>
    <property type="match status" value="2"/>
</dbReference>
<evidence type="ECO:0000256" key="1">
    <source>
        <dbReference type="SAM" id="Phobius"/>
    </source>
</evidence>
<evidence type="ECO:0000313" key="2">
    <source>
        <dbReference type="EMBL" id="RDE19837.1"/>
    </source>
</evidence>
<reference evidence="2 3" key="1">
    <citation type="submission" date="2018-07" db="EMBL/GenBank/DDBJ databases">
        <title>Motiliproteus coralliicola sp. nov., a bacterium isolated from Coral.</title>
        <authorList>
            <person name="Wang G."/>
        </authorList>
    </citation>
    <scope>NUCLEOTIDE SEQUENCE [LARGE SCALE GENOMIC DNA]</scope>
    <source>
        <strain evidence="2 3">C34</strain>
    </source>
</reference>
<dbReference type="OrthoDB" id="8585936at2"/>
<dbReference type="EMBL" id="QQOH01000003">
    <property type="protein sequence ID" value="RDE19837.1"/>
    <property type="molecule type" value="Genomic_DNA"/>
</dbReference>
<evidence type="ECO:0000313" key="3">
    <source>
        <dbReference type="Proteomes" id="UP000253769"/>
    </source>
</evidence>
<comment type="caution">
    <text evidence="2">The sequence shown here is derived from an EMBL/GenBank/DDBJ whole genome shotgun (WGS) entry which is preliminary data.</text>
</comment>
<keyword evidence="1" id="KW-0472">Membrane</keyword>
<accession>A0A369WDW5</accession>
<dbReference type="Proteomes" id="UP000253769">
    <property type="component" value="Unassembled WGS sequence"/>
</dbReference>
<sequence>MEVNKAIYPSRIRRESAIQGMAVSDRVDRGGYNILGWTNRRGDWVRFCLWLLGLLLSAASLAASSAERIPLVTYHIAPPFIVDRDARIGLTYDLAEFLTERSEGRFHFVVEGLPRMRVNSRLEKSSPLVVPWVNPHWFKDPTMERYLWTSGYLPDNNAVLSSVIKPIEYTGPDSLIGKSLSGVLGGRWVGVDPLIEQGKIKRVDTSSYLSTLRMVLHGRVDATIIPSPVAKYLISQERFSGYFHFSARPHTEYLRHFLVKERPDVRRFLEAQVPILRDDPRWKASMASYGM</sequence>
<keyword evidence="3" id="KW-1185">Reference proteome</keyword>
<keyword evidence="1" id="KW-1133">Transmembrane helix</keyword>
<dbReference type="SUPFAM" id="SSF53850">
    <property type="entry name" value="Periplasmic binding protein-like II"/>
    <property type="match status" value="1"/>
</dbReference>
<organism evidence="2 3">
    <name type="scientific">Motiliproteus coralliicola</name>
    <dbReference type="NCBI Taxonomy" id="2283196"/>
    <lineage>
        <taxon>Bacteria</taxon>
        <taxon>Pseudomonadati</taxon>
        <taxon>Pseudomonadota</taxon>
        <taxon>Gammaproteobacteria</taxon>
        <taxon>Oceanospirillales</taxon>
        <taxon>Oceanospirillaceae</taxon>
        <taxon>Motiliproteus</taxon>
    </lineage>
</organism>